<comment type="caution">
    <text evidence="1">The sequence shown here is derived from an EMBL/GenBank/DDBJ whole genome shotgun (WGS) entry which is preliminary data.</text>
</comment>
<keyword evidence="2" id="KW-1185">Reference proteome</keyword>
<dbReference type="Proteomes" id="UP000297982">
    <property type="component" value="Unassembled WGS sequence"/>
</dbReference>
<dbReference type="AlphaFoldDB" id="A0A4Z0H3D2"/>
<dbReference type="STRING" id="192814.GCA_900166575_00584"/>
<reference evidence="1 2" key="1">
    <citation type="journal article" date="2003" name="Int. J. Syst. Evol. Microbiol.">
        <title>Halobacillus salinus sp. nov., isolated from a salt lake on the coast of the East Sea in Korea.</title>
        <authorList>
            <person name="Yoon J.H."/>
            <person name="Kang K.H."/>
            <person name="Park Y.H."/>
        </authorList>
    </citation>
    <scope>NUCLEOTIDE SEQUENCE [LARGE SCALE GENOMIC DNA]</scope>
    <source>
        <strain evidence="1 2">HSL-3</strain>
    </source>
</reference>
<organism evidence="1 2">
    <name type="scientific">Halobacillus salinus</name>
    <dbReference type="NCBI Taxonomy" id="192814"/>
    <lineage>
        <taxon>Bacteria</taxon>
        <taxon>Bacillati</taxon>
        <taxon>Bacillota</taxon>
        <taxon>Bacilli</taxon>
        <taxon>Bacillales</taxon>
        <taxon>Bacillaceae</taxon>
        <taxon>Halobacillus</taxon>
    </lineage>
</organism>
<protein>
    <submittedName>
        <fullName evidence="1">Uncharacterized protein</fullName>
    </submittedName>
</protein>
<proteinExistence type="predicted"/>
<name>A0A4Z0H3D2_9BACI</name>
<dbReference type="RefSeq" id="WP_135326412.1">
    <property type="nucleotide sequence ID" value="NZ_SRJC01000001.1"/>
</dbReference>
<accession>A0A4Z0H3D2</accession>
<evidence type="ECO:0000313" key="2">
    <source>
        <dbReference type="Proteomes" id="UP000297982"/>
    </source>
</evidence>
<sequence length="73" mass="8498">MSEYENGHTDTRLNKGADQMTFADFLKQLGYEVVVGITDVGEIYVINGEQIFYRDLHRTKYKELFVQYISKAV</sequence>
<dbReference type="EMBL" id="SRJC01000001">
    <property type="protein sequence ID" value="TGB03695.1"/>
    <property type="molecule type" value="Genomic_DNA"/>
</dbReference>
<evidence type="ECO:0000313" key="1">
    <source>
        <dbReference type="EMBL" id="TGB03695.1"/>
    </source>
</evidence>
<gene>
    <name evidence="1" type="ORF">E4663_01440</name>
</gene>